<dbReference type="NCBIfam" id="TIGR02595">
    <property type="entry name" value="PEP_CTERM"/>
    <property type="match status" value="1"/>
</dbReference>
<keyword evidence="1" id="KW-0472">Membrane</keyword>
<feature type="domain" description="Ice-binding protein C-terminal" evidence="2">
    <location>
        <begin position="45"/>
        <end position="67"/>
    </location>
</feature>
<evidence type="ECO:0000256" key="1">
    <source>
        <dbReference type="SAM" id="Phobius"/>
    </source>
</evidence>
<reference evidence="3 4" key="1">
    <citation type="journal article" date="2011" name="Stand. Genomic Sci.">
        <title>Complete genome sequence of Desulfobulbus propionicus type strain (1pr3).</title>
        <authorList>
            <person name="Pagani I."/>
            <person name="Lapidus A."/>
            <person name="Nolan M."/>
            <person name="Lucas S."/>
            <person name="Hammon N."/>
            <person name="Deshpande S."/>
            <person name="Cheng J.F."/>
            <person name="Chertkov O."/>
            <person name="Davenport K."/>
            <person name="Tapia R."/>
            <person name="Han C."/>
            <person name="Goodwin L."/>
            <person name="Pitluck S."/>
            <person name="Liolios K."/>
            <person name="Mavromatis K."/>
            <person name="Ivanova N."/>
            <person name="Mikhailova N."/>
            <person name="Pati A."/>
            <person name="Chen A."/>
            <person name="Palaniappan K."/>
            <person name="Land M."/>
            <person name="Hauser L."/>
            <person name="Chang Y.J."/>
            <person name="Jeffries C.D."/>
            <person name="Detter J.C."/>
            <person name="Brambilla E."/>
            <person name="Kannan K.P."/>
            <person name="Djao O.D."/>
            <person name="Rohde M."/>
            <person name="Pukall R."/>
            <person name="Spring S."/>
            <person name="Goker M."/>
            <person name="Sikorski J."/>
            <person name="Woyke T."/>
            <person name="Bristow J."/>
            <person name="Eisen J.A."/>
            <person name="Markowitz V."/>
            <person name="Hugenholtz P."/>
            <person name="Kyrpides N.C."/>
            <person name="Klenk H.P."/>
        </authorList>
    </citation>
    <scope>NUCLEOTIDE SEQUENCE [LARGE SCALE GENOMIC DNA]</scope>
    <source>
        <strain evidence="4">ATCC 33891 / DSM 2032 / 1pr3</strain>
    </source>
</reference>
<evidence type="ECO:0000259" key="2">
    <source>
        <dbReference type="Pfam" id="PF07589"/>
    </source>
</evidence>
<accession>A0A7U3YPK2</accession>
<keyword evidence="1" id="KW-0812">Transmembrane</keyword>
<dbReference type="KEGG" id="dpr:Despr_3062"/>
<protein>
    <recommendedName>
        <fullName evidence="2">Ice-binding protein C-terminal domain-containing protein</fullName>
    </recommendedName>
</protein>
<evidence type="ECO:0000313" key="3">
    <source>
        <dbReference type="EMBL" id="ADW19195.1"/>
    </source>
</evidence>
<gene>
    <name evidence="3" type="ordered locus">Despr_3062</name>
</gene>
<dbReference type="AlphaFoldDB" id="A0A7U3YPK2"/>
<sequence>MKWIIGMSCLVGSLLLAATGSESAIFHAAGVSEILHRGDIMRLHQVPEPATMFLLGTGLIGLSAIIRKKMR</sequence>
<dbReference type="InterPro" id="IPR013424">
    <property type="entry name" value="Ice-binding_C"/>
</dbReference>
<dbReference type="EMBL" id="CP002364">
    <property type="protein sequence ID" value="ADW19195.1"/>
    <property type="molecule type" value="Genomic_DNA"/>
</dbReference>
<organism evidence="3 4">
    <name type="scientific">Desulfobulbus propionicus (strain ATCC 33891 / DSM 2032 / VKM B-1956 / 1pr3)</name>
    <dbReference type="NCBI Taxonomy" id="577650"/>
    <lineage>
        <taxon>Bacteria</taxon>
        <taxon>Pseudomonadati</taxon>
        <taxon>Thermodesulfobacteriota</taxon>
        <taxon>Desulfobulbia</taxon>
        <taxon>Desulfobulbales</taxon>
        <taxon>Desulfobulbaceae</taxon>
        <taxon>Desulfobulbus</taxon>
    </lineage>
</organism>
<dbReference type="Pfam" id="PF07589">
    <property type="entry name" value="PEP-CTERM"/>
    <property type="match status" value="1"/>
</dbReference>
<feature type="transmembrane region" description="Helical" evidence="1">
    <location>
        <begin position="47"/>
        <end position="66"/>
    </location>
</feature>
<keyword evidence="1" id="KW-1133">Transmembrane helix</keyword>
<evidence type="ECO:0000313" key="4">
    <source>
        <dbReference type="Proteomes" id="UP000006365"/>
    </source>
</evidence>
<dbReference type="Proteomes" id="UP000006365">
    <property type="component" value="Chromosome"/>
</dbReference>
<dbReference type="RefSeq" id="WP_015725720.1">
    <property type="nucleotide sequence ID" value="NC_014972.1"/>
</dbReference>
<name>A0A7U3YPK2_DESPD</name>
<keyword evidence="4" id="KW-1185">Reference proteome</keyword>
<proteinExistence type="predicted"/>